<dbReference type="EMBL" id="JBBWWR010000020">
    <property type="protein sequence ID" value="KAK8939614.1"/>
    <property type="molecule type" value="Genomic_DNA"/>
</dbReference>
<dbReference type="PANTHER" id="PTHR36755">
    <property type="entry name" value="PROTEIN, PUTATIVE-RELATED"/>
    <property type="match status" value="1"/>
</dbReference>
<name>A0ABR2LF18_9ASPA</name>
<comment type="caution">
    <text evidence="1">The sequence shown here is derived from an EMBL/GenBank/DDBJ whole genome shotgun (WGS) entry which is preliminary data.</text>
</comment>
<organism evidence="1 2">
    <name type="scientific">Platanthera guangdongensis</name>
    <dbReference type="NCBI Taxonomy" id="2320717"/>
    <lineage>
        <taxon>Eukaryota</taxon>
        <taxon>Viridiplantae</taxon>
        <taxon>Streptophyta</taxon>
        <taxon>Embryophyta</taxon>
        <taxon>Tracheophyta</taxon>
        <taxon>Spermatophyta</taxon>
        <taxon>Magnoliopsida</taxon>
        <taxon>Liliopsida</taxon>
        <taxon>Asparagales</taxon>
        <taxon>Orchidaceae</taxon>
        <taxon>Orchidoideae</taxon>
        <taxon>Orchideae</taxon>
        <taxon>Orchidinae</taxon>
        <taxon>Platanthera</taxon>
    </lineage>
</organism>
<sequence length="147" mass="16001">MEAHKITTERRMDAFIQILDDHMLECKNHVTKGKEKQSKLKVAAHLQGLCSKLYYNQGLKKQCSADTSQHMQNNLEDLFLYFEYMKYRPVVALRAMVVGGIAAFAKVAGAVKVAGGVKVGAATAAMTAAATAAISGMKDEPLPPTEK</sequence>
<dbReference type="PANTHER" id="PTHR36755:SF1">
    <property type="entry name" value="OS06G0149300 PROTEIN"/>
    <property type="match status" value="1"/>
</dbReference>
<keyword evidence="2" id="KW-1185">Reference proteome</keyword>
<proteinExistence type="predicted"/>
<evidence type="ECO:0000313" key="2">
    <source>
        <dbReference type="Proteomes" id="UP001412067"/>
    </source>
</evidence>
<accession>A0ABR2LF18</accession>
<gene>
    <name evidence="1" type="ORF">KSP40_PGU006518</name>
</gene>
<reference evidence="1 2" key="1">
    <citation type="journal article" date="2022" name="Nat. Plants">
        <title>Genomes of leafy and leafless Platanthera orchids illuminate the evolution of mycoheterotrophy.</title>
        <authorList>
            <person name="Li M.H."/>
            <person name="Liu K.W."/>
            <person name="Li Z."/>
            <person name="Lu H.C."/>
            <person name="Ye Q.L."/>
            <person name="Zhang D."/>
            <person name="Wang J.Y."/>
            <person name="Li Y.F."/>
            <person name="Zhong Z.M."/>
            <person name="Liu X."/>
            <person name="Yu X."/>
            <person name="Liu D.K."/>
            <person name="Tu X.D."/>
            <person name="Liu B."/>
            <person name="Hao Y."/>
            <person name="Liao X.Y."/>
            <person name="Jiang Y.T."/>
            <person name="Sun W.H."/>
            <person name="Chen J."/>
            <person name="Chen Y.Q."/>
            <person name="Ai Y."/>
            <person name="Zhai J.W."/>
            <person name="Wu S.S."/>
            <person name="Zhou Z."/>
            <person name="Hsiao Y.Y."/>
            <person name="Wu W.L."/>
            <person name="Chen Y.Y."/>
            <person name="Lin Y.F."/>
            <person name="Hsu J.L."/>
            <person name="Li C.Y."/>
            <person name="Wang Z.W."/>
            <person name="Zhao X."/>
            <person name="Zhong W.Y."/>
            <person name="Ma X.K."/>
            <person name="Ma L."/>
            <person name="Huang J."/>
            <person name="Chen G.Z."/>
            <person name="Huang M.Z."/>
            <person name="Huang L."/>
            <person name="Peng D.H."/>
            <person name="Luo Y.B."/>
            <person name="Zou S.Q."/>
            <person name="Chen S.P."/>
            <person name="Lan S."/>
            <person name="Tsai W.C."/>
            <person name="Van de Peer Y."/>
            <person name="Liu Z.J."/>
        </authorList>
    </citation>
    <scope>NUCLEOTIDE SEQUENCE [LARGE SCALE GENOMIC DNA]</scope>
    <source>
        <strain evidence="1">Lor288</strain>
    </source>
</reference>
<protein>
    <submittedName>
        <fullName evidence="1">Uncharacterized protein</fullName>
    </submittedName>
</protein>
<evidence type="ECO:0000313" key="1">
    <source>
        <dbReference type="EMBL" id="KAK8939614.1"/>
    </source>
</evidence>
<dbReference type="Proteomes" id="UP001412067">
    <property type="component" value="Unassembled WGS sequence"/>
</dbReference>